<dbReference type="AlphaFoldDB" id="A0A4Z0AQB1"/>
<comment type="caution">
    <text evidence="1">The sequence shown here is derived from an EMBL/GenBank/DDBJ whole genome shotgun (WGS) entry which is preliminary data.</text>
</comment>
<name>A0A4Z0AQB1_9PSED</name>
<dbReference type="Pfam" id="PF11583">
    <property type="entry name" value="AurF"/>
    <property type="match status" value="1"/>
</dbReference>
<proteinExistence type="predicted"/>
<dbReference type="InterPro" id="IPR025859">
    <property type="entry name" value="AurF/CmlI"/>
</dbReference>
<dbReference type="InterPro" id="IPR012348">
    <property type="entry name" value="RNR-like"/>
</dbReference>
<dbReference type="Gene3D" id="1.10.620.20">
    <property type="entry name" value="Ribonucleotide Reductase, subunit A"/>
    <property type="match status" value="1"/>
</dbReference>
<dbReference type="RefSeq" id="WP_135290074.1">
    <property type="nucleotide sequence ID" value="NZ_QUZU01000018.1"/>
</dbReference>
<evidence type="ECO:0000313" key="1">
    <source>
        <dbReference type="EMBL" id="TFY88334.1"/>
    </source>
</evidence>
<gene>
    <name evidence="1" type="ORF">DYL59_16100</name>
</gene>
<organism evidence="1 2">
    <name type="scientific">Pseudomonas kairouanensis</name>
    <dbReference type="NCBI Taxonomy" id="2293832"/>
    <lineage>
        <taxon>Bacteria</taxon>
        <taxon>Pseudomonadati</taxon>
        <taxon>Pseudomonadota</taxon>
        <taxon>Gammaproteobacteria</taxon>
        <taxon>Pseudomonadales</taxon>
        <taxon>Pseudomonadaceae</taxon>
        <taxon>Pseudomonas</taxon>
    </lineage>
</organism>
<protein>
    <submittedName>
        <fullName evidence="1">Aminobenzoate oxygenase</fullName>
    </submittedName>
</protein>
<dbReference type="EMBL" id="QUZU01000018">
    <property type="protein sequence ID" value="TFY88334.1"/>
    <property type="molecule type" value="Genomic_DNA"/>
</dbReference>
<dbReference type="GO" id="GO:0016491">
    <property type="term" value="F:oxidoreductase activity"/>
    <property type="evidence" value="ECO:0007669"/>
    <property type="project" value="InterPro"/>
</dbReference>
<accession>A0A4Z0AQB1</accession>
<reference evidence="1 2" key="1">
    <citation type="journal article" date="2019" name="Syst. Appl. Microbiol.">
        <title>New species of pathogenic Pseudomonas isolated from citrus in Tunisia: Proposal of Pseudomonas kairouanensis sp. nov. and Pseudomonas nabeulensis sp. nov.</title>
        <authorList>
            <person name="Oueslati M."/>
            <person name="Mulet M."/>
            <person name="Gomila M."/>
            <person name="Berge O."/>
            <person name="Hajlaoui M.R."/>
            <person name="Lalucat J."/>
            <person name="Sadfi-Zouaoui N."/>
            <person name="Garcia-Valdes E."/>
        </authorList>
    </citation>
    <scope>NUCLEOTIDE SEQUENCE [LARGE SCALE GENOMIC DNA]</scope>
    <source>
        <strain evidence="1 2">KC12</strain>
    </source>
</reference>
<dbReference type="Proteomes" id="UP000297391">
    <property type="component" value="Unassembled WGS sequence"/>
</dbReference>
<dbReference type="OrthoDB" id="8437084at2"/>
<keyword evidence="2" id="KW-1185">Reference proteome</keyword>
<sequence>MNTAAYTAIFGDWERRATIRTRPRRLLENDEKLIYPLCRQPLVLSATFLEHCPQWRDFVLVQSFYKFINDVVIFETEIVDKTARNIAKNRFSVPFPLACRIDAMTVVVDEDYHALVALDFLQQTIATTGIQPLDLRAEIELSRALPAAQALAPVRLHDAIELIGVAIAENTVTHDVAAFAKDDSVKASIRGLMADHLFDEGRHAQFWTHLVRRYWQDASPSDRDDIAQVLPTFLKHYLTNDLQKDFDLQVIEHLDVIPSLRNALRDEVLALAFPITHRHPLMGNIQGFLQHSGLLQTPSVVQALSDCWPVPGRVT</sequence>
<evidence type="ECO:0000313" key="2">
    <source>
        <dbReference type="Proteomes" id="UP000297391"/>
    </source>
</evidence>